<protein>
    <submittedName>
        <fullName evidence="3">Uncharacterized protein</fullName>
    </submittedName>
</protein>
<keyword evidence="4" id="KW-1185">Reference proteome</keyword>
<feature type="transmembrane region" description="Helical" evidence="2">
    <location>
        <begin position="154"/>
        <end position="173"/>
    </location>
</feature>
<dbReference type="EMBL" id="HG001975">
    <property type="protein sequence ID" value="CDF38853.1"/>
    <property type="molecule type" value="Genomic_DNA"/>
</dbReference>
<dbReference type="OMA" id="QSAMAFC"/>
<feature type="transmembrane region" description="Helical" evidence="2">
    <location>
        <begin position="109"/>
        <end position="134"/>
    </location>
</feature>
<dbReference type="AlphaFoldDB" id="R7QM47"/>
<dbReference type="RefSeq" id="XP_005718758.1">
    <property type="nucleotide sequence ID" value="XM_005718701.1"/>
</dbReference>
<accession>R7QM47</accession>
<feature type="compositionally biased region" description="Basic and acidic residues" evidence="1">
    <location>
        <begin position="44"/>
        <end position="53"/>
    </location>
</feature>
<dbReference type="Proteomes" id="UP000012073">
    <property type="component" value="Unassembled WGS sequence"/>
</dbReference>
<feature type="compositionally biased region" description="Basic and acidic residues" evidence="1">
    <location>
        <begin position="65"/>
        <end position="74"/>
    </location>
</feature>
<reference evidence="4" key="1">
    <citation type="journal article" date="2013" name="Proc. Natl. Acad. Sci. U.S.A.">
        <title>Genome structure and metabolic features in the red seaweed Chondrus crispus shed light on evolution of the Archaeplastida.</title>
        <authorList>
            <person name="Collen J."/>
            <person name="Porcel B."/>
            <person name="Carre W."/>
            <person name="Ball S.G."/>
            <person name="Chaparro C."/>
            <person name="Tonon T."/>
            <person name="Barbeyron T."/>
            <person name="Michel G."/>
            <person name="Noel B."/>
            <person name="Valentin K."/>
            <person name="Elias M."/>
            <person name="Artiguenave F."/>
            <person name="Arun A."/>
            <person name="Aury J.M."/>
            <person name="Barbosa-Neto J.F."/>
            <person name="Bothwell J.H."/>
            <person name="Bouget F.Y."/>
            <person name="Brillet L."/>
            <person name="Cabello-Hurtado F."/>
            <person name="Capella-Gutierrez S."/>
            <person name="Charrier B."/>
            <person name="Cladiere L."/>
            <person name="Cock J.M."/>
            <person name="Coelho S.M."/>
            <person name="Colleoni C."/>
            <person name="Czjzek M."/>
            <person name="Da Silva C."/>
            <person name="Delage L."/>
            <person name="Denoeud F."/>
            <person name="Deschamps P."/>
            <person name="Dittami S.M."/>
            <person name="Gabaldon T."/>
            <person name="Gachon C.M."/>
            <person name="Groisillier A."/>
            <person name="Herve C."/>
            <person name="Jabbari K."/>
            <person name="Katinka M."/>
            <person name="Kloareg B."/>
            <person name="Kowalczyk N."/>
            <person name="Labadie K."/>
            <person name="Leblanc C."/>
            <person name="Lopez P.J."/>
            <person name="McLachlan D.H."/>
            <person name="Meslet-Cladiere L."/>
            <person name="Moustafa A."/>
            <person name="Nehr Z."/>
            <person name="Nyvall Collen P."/>
            <person name="Panaud O."/>
            <person name="Partensky F."/>
            <person name="Poulain J."/>
            <person name="Rensing S.A."/>
            <person name="Rousvoal S."/>
            <person name="Samson G."/>
            <person name="Symeonidi A."/>
            <person name="Weissenbach J."/>
            <person name="Zambounis A."/>
            <person name="Wincker P."/>
            <person name="Boyen C."/>
        </authorList>
    </citation>
    <scope>NUCLEOTIDE SEQUENCE [LARGE SCALE GENOMIC DNA]</scope>
    <source>
        <strain evidence="4">cv. Stackhouse</strain>
    </source>
</reference>
<evidence type="ECO:0000313" key="3">
    <source>
        <dbReference type="EMBL" id="CDF38853.1"/>
    </source>
</evidence>
<proteinExistence type="predicted"/>
<feature type="region of interest" description="Disordered" evidence="1">
    <location>
        <begin position="30"/>
        <end position="91"/>
    </location>
</feature>
<dbReference type="Gramene" id="CDF38853">
    <property type="protein sequence ID" value="CDF38853"/>
    <property type="gene ID" value="CHC_T00006347001"/>
</dbReference>
<gene>
    <name evidence="3" type="ORF">CHC_T00006347001</name>
</gene>
<name>R7QM47_CHOCR</name>
<evidence type="ECO:0000256" key="1">
    <source>
        <dbReference type="SAM" id="MobiDB-lite"/>
    </source>
</evidence>
<dbReference type="OrthoDB" id="204261at2759"/>
<keyword evidence="2" id="KW-0812">Transmembrane</keyword>
<dbReference type="GeneID" id="17326536"/>
<keyword evidence="2" id="KW-0472">Membrane</keyword>
<dbReference type="KEGG" id="ccp:CHC_T00006347001"/>
<evidence type="ECO:0000256" key="2">
    <source>
        <dbReference type="SAM" id="Phobius"/>
    </source>
</evidence>
<organism evidence="3 4">
    <name type="scientific">Chondrus crispus</name>
    <name type="common">Carrageen Irish moss</name>
    <name type="synonym">Polymorpha crispa</name>
    <dbReference type="NCBI Taxonomy" id="2769"/>
    <lineage>
        <taxon>Eukaryota</taxon>
        <taxon>Rhodophyta</taxon>
        <taxon>Florideophyceae</taxon>
        <taxon>Rhodymeniophycidae</taxon>
        <taxon>Gigartinales</taxon>
        <taxon>Gigartinaceae</taxon>
        <taxon>Chondrus</taxon>
    </lineage>
</organism>
<keyword evidence="2" id="KW-1133">Transmembrane helix</keyword>
<sequence>MIPQSAMAFCGPALLLPTGQRRTARVCVTMRKGKRKPGPKKSQLSKESEERIEGLASKYGIRAPRPGDDLDRKFNSTSSSDPENQPPPSAYQRLAGAFGVEALNAAERVLVVALGTMLIAFLASGLAISSEAFFKASGKEIPDNVEAVLLSLEQAFTPTLLIFLALSSVFGLYKQSQLSSGASSYSALSKDEETN</sequence>
<evidence type="ECO:0000313" key="4">
    <source>
        <dbReference type="Proteomes" id="UP000012073"/>
    </source>
</evidence>